<comment type="similarity">
    <text evidence="2">Belongs to the band 7/mec-2 family. HflK subfamily.</text>
</comment>
<keyword evidence="4" id="KW-0378">Hydrolase</keyword>
<evidence type="ECO:0000313" key="5">
    <source>
        <dbReference type="EMBL" id="SEO32059.1"/>
    </source>
</evidence>
<evidence type="ECO:0000313" key="6">
    <source>
        <dbReference type="Proteomes" id="UP000183063"/>
    </source>
</evidence>
<dbReference type="GO" id="GO:0008233">
    <property type="term" value="F:peptidase activity"/>
    <property type="evidence" value="ECO:0007669"/>
    <property type="project" value="UniProtKB-KW"/>
</dbReference>
<evidence type="ECO:0000313" key="4">
    <source>
        <dbReference type="EMBL" id="SEI00773.1"/>
    </source>
</evidence>
<evidence type="ECO:0000313" key="7">
    <source>
        <dbReference type="Proteomes" id="UP000198939"/>
    </source>
</evidence>
<dbReference type="InterPro" id="IPR036013">
    <property type="entry name" value="Band_7/SPFH_dom_sf"/>
</dbReference>
<dbReference type="Pfam" id="PF01145">
    <property type="entry name" value="Band_7"/>
    <property type="match status" value="1"/>
</dbReference>
<protein>
    <submittedName>
        <fullName evidence="4">Modulator of FtsH protease HflK</fullName>
    </submittedName>
    <submittedName>
        <fullName evidence="5">Regulator of protease activity HflC, stomatin/prohibitin superfamily</fullName>
    </submittedName>
</protein>
<reference evidence="6" key="2">
    <citation type="submission" date="2016-10" db="EMBL/GenBank/DDBJ databases">
        <authorList>
            <person name="Wibberg D."/>
        </authorList>
    </citation>
    <scope>NUCLEOTIDE SEQUENCE [LARGE SCALE GENOMIC DNA]</scope>
</reference>
<dbReference type="STRING" id="501024.RTCCBAU85039_3663"/>
<dbReference type="OrthoDB" id="8351024at2"/>
<reference evidence="4" key="3">
    <citation type="submission" date="2016-10" db="EMBL/GenBank/DDBJ databases">
        <authorList>
            <person name="de Groot N.N."/>
        </authorList>
    </citation>
    <scope>NUCLEOTIDE SEQUENCE [LARGE SCALE GENOMIC DNA]</scope>
    <source>
        <strain evidence="4">CCBAU85039</strain>
    </source>
</reference>
<dbReference type="AlphaFoldDB" id="A0A1H8NR66"/>
<organism evidence="4 6">
    <name type="scientific">Rhizobium tibeticum</name>
    <dbReference type="NCBI Taxonomy" id="501024"/>
    <lineage>
        <taxon>Bacteria</taxon>
        <taxon>Pseudomonadati</taxon>
        <taxon>Pseudomonadota</taxon>
        <taxon>Alphaproteobacteria</taxon>
        <taxon>Hyphomicrobiales</taxon>
        <taxon>Rhizobiaceae</taxon>
        <taxon>Rhizobium/Agrobacterium group</taxon>
        <taxon>Rhizobium</taxon>
    </lineage>
</organism>
<evidence type="ECO:0000256" key="2">
    <source>
        <dbReference type="ARBA" id="ARBA00006971"/>
    </source>
</evidence>
<proteinExistence type="inferred from homology"/>
<dbReference type="GO" id="GO:0006508">
    <property type="term" value="P:proteolysis"/>
    <property type="evidence" value="ECO:0007669"/>
    <property type="project" value="UniProtKB-KW"/>
</dbReference>
<evidence type="ECO:0000259" key="3">
    <source>
        <dbReference type="SMART" id="SM00244"/>
    </source>
</evidence>
<feature type="domain" description="Band 7" evidence="3">
    <location>
        <begin position="37"/>
        <end position="241"/>
    </location>
</feature>
<dbReference type="SUPFAM" id="SSF117892">
    <property type="entry name" value="Band 7/SPFH domain"/>
    <property type="match status" value="1"/>
</dbReference>
<sequence>MQTSKDRNSMAQYQAVHLVSVLLSAIMVLAAVCWATSNIGEIAPENRAVVLRLGALNRVQESGLLWALPAPFEKVFLLPASATVLEHPINGLLRSPAARIGDADVSTQSDALAGSGYLLTADASVVQLDVRVFYRVTDPFAYALQQDHVLPALDRLATRSAVVICASRDLDSILVARPELVASDNGAAERRERLRADLVNSINSSLSALKSKGMGLGIEIDRADVQSALPATAVNAFDQVLTASQQAEQAIASAQNDAEKDRQGADQNADRIVQVAEAKSSERLAKARADTATVAGFASARGSESDPGLLWRLYRDRVAQILSQAGSVVTVDPRDDARLILQGADK</sequence>
<dbReference type="EMBL" id="FOCV01000015">
    <property type="protein sequence ID" value="SEO32059.1"/>
    <property type="molecule type" value="Genomic_DNA"/>
</dbReference>
<dbReference type="Proteomes" id="UP000183063">
    <property type="component" value="Unassembled WGS sequence"/>
</dbReference>
<gene>
    <name evidence="4" type="primary">hflK_2</name>
    <name evidence="4" type="ORF">RTCCBAU85039_3663</name>
    <name evidence="5" type="ORF">SAMN05216228_101545</name>
</gene>
<dbReference type="GO" id="GO:0016020">
    <property type="term" value="C:membrane"/>
    <property type="evidence" value="ECO:0007669"/>
    <property type="project" value="UniProtKB-SubCell"/>
</dbReference>
<dbReference type="CDD" id="cd03404">
    <property type="entry name" value="SPFH_HflK"/>
    <property type="match status" value="1"/>
</dbReference>
<name>A0A1H8NR66_9HYPH</name>
<dbReference type="InterPro" id="IPR010201">
    <property type="entry name" value="HflK"/>
</dbReference>
<dbReference type="EMBL" id="FNXB01000018">
    <property type="protein sequence ID" value="SEI00773.1"/>
    <property type="molecule type" value="Genomic_DNA"/>
</dbReference>
<comment type="subcellular location">
    <subcellularLocation>
        <location evidence="1">Membrane</location>
        <topology evidence="1">Single-pass membrane protein</topology>
    </subcellularLocation>
</comment>
<dbReference type="RefSeq" id="WP_072377444.1">
    <property type="nucleotide sequence ID" value="NZ_FOCV01000015.1"/>
</dbReference>
<keyword evidence="4" id="KW-0645">Protease</keyword>
<dbReference type="SMART" id="SM00244">
    <property type="entry name" value="PHB"/>
    <property type="match status" value="1"/>
</dbReference>
<dbReference type="Proteomes" id="UP000198939">
    <property type="component" value="Unassembled WGS sequence"/>
</dbReference>
<reference evidence="5 7" key="1">
    <citation type="submission" date="2016-10" db="EMBL/GenBank/DDBJ databases">
        <authorList>
            <person name="Varghese N."/>
            <person name="Submissions S."/>
        </authorList>
    </citation>
    <scope>NUCLEOTIDE SEQUENCE [LARGE SCALE GENOMIC DNA]</scope>
    <source>
        <strain evidence="5 7">CGMCC 1.7071</strain>
    </source>
</reference>
<evidence type="ECO:0000256" key="1">
    <source>
        <dbReference type="ARBA" id="ARBA00004167"/>
    </source>
</evidence>
<accession>A0A1H8NR66</accession>
<dbReference type="Gene3D" id="3.30.479.30">
    <property type="entry name" value="Band 7 domain"/>
    <property type="match status" value="1"/>
</dbReference>
<keyword evidence="7" id="KW-1185">Reference proteome</keyword>
<dbReference type="InterPro" id="IPR001107">
    <property type="entry name" value="Band_7"/>
</dbReference>